<reference evidence="2" key="1">
    <citation type="submission" date="2013-07" db="EMBL/GenBank/DDBJ databases">
        <title>The genome of Eucalyptus grandis.</title>
        <authorList>
            <person name="Schmutz J."/>
            <person name="Hayes R."/>
            <person name="Myburg A."/>
            <person name="Tuskan G."/>
            <person name="Grattapaglia D."/>
            <person name="Rokhsar D.S."/>
        </authorList>
    </citation>
    <scope>NUCLEOTIDE SEQUENCE</scope>
    <source>
        <tissue evidence="2">Leaf extractions</tissue>
    </source>
</reference>
<keyword evidence="1" id="KW-1133">Transmembrane helix</keyword>
<dbReference type="Gramene" id="KCW86943">
    <property type="protein sequence ID" value="KCW86943"/>
    <property type="gene ID" value="EUGRSUZ_B03513"/>
</dbReference>
<protein>
    <submittedName>
        <fullName evidence="2">Uncharacterized protein</fullName>
    </submittedName>
</protein>
<sequence length="70" mass="8128">MRVNDVPSHTDERHDRNPNFISFACISVTFLQLARHILGVYISVPKFSISQIDPKGSLSKRYQTTRIYDF</sequence>
<accession>A0A059D8A6</accession>
<gene>
    <name evidence="2" type="ORF">EUGRSUZ_B03513</name>
</gene>
<evidence type="ECO:0000256" key="1">
    <source>
        <dbReference type="SAM" id="Phobius"/>
    </source>
</evidence>
<dbReference type="EMBL" id="KK198754">
    <property type="protein sequence ID" value="KCW86943.1"/>
    <property type="molecule type" value="Genomic_DNA"/>
</dbReference>
<dbReference type="AlphaFoldDB" id="A0A059D8A6"/>
<dbReference type="InParanoid" id="A0A059D8A6"/>
<proteinExistence type="predicted"/>
<feature type="transmembrane region" description="Helical" evidence="1">
    <location>
        <begin position="20"/>
        <end position="42"/>
    </location>
</feature>
<keyword evidence="1" id="KW-0472">Membrane</keyword>
<name>A0A059D8A6_EUCGR</name>
<keyword evidence="1" id="KW-0812">Transmembrane</keyword>
<organism evidence="2">
    <name type="scientific">Eucalyptus grandis</name>
    <name type="common">Flooded gum</name>
    <dbReference type="NCBI Taxonomy" id="71139"/>
    <lineage>
        <taxon>Eukaryota</taxon>
        <taxon>Viridiplantae</taxon>
        <taxon>Streptophyta</taxon>
        <taxon>Embryophyta</taxon>
        <taxon>Tracheophyta</taxon>
        <taxon>Spermatophyta</taxon>
        <taxon>Magnoliopsida</taxon>
        <taxon>eudicotyledons</taxon>
        <taxon>Gunneridae</taxon>
        <taxon>Pentapetalae</taxon>
        <taxon>rosids</taxon>
        <taxon>malvids</taxon>
        <taxon>Myrtales</taxon>
        <taxon>Myrtaceae</taxon>
        <taxon>Myrtoideae</taxon>
        <taxon>Eucalypteae</taxon>
        <taxon>Eucalyptus</taxon>
    </lineage>
</organism>
<evidence type="ECO:0000313" key="2">
    <source>
        <dbReference type="EMBL" id="KCW86943.1"/>
    </source>
</evidence>